<proteinExistence type="predicted"/>
<evidence type="ECO:0000313" key="1">
    <source>
        <dbReference type="EMBL" id="KAH8036883.1"/>
    </source>
</evidence>
<name>A0A9J6EQT3_RHIMP</name>
<protein>
    <submittedName>
        <fullName evidence="1">Uncharacterized protein</fullName>
    </submittedName>
</protein>
<dbReference type="Pfam" id="PF07723">
    <property type="entry name" value="LRR_2"/>
    <property type="match status" value="1"/>
</dbReference>
<dbReference type="SUPFAM" id="SSF52047">
    <property type="entry name" value="RNI-like"/>
    <property type="match status" value="3"/>
</dbReference>
<dbReference type="AlphaFoldDB" id="A0A9J6EQT3"/>
<reference evidence="1" key="1">
    <citation type="journal article" date="2020" name="Cell">
        <title>Large-Scale Comparative Analyses of Tick Genomes Elucidate Their Genetic Diversity and Vector Capacities.</title>
        <authorList>
            <consortium name="Tick Genome and Microbiome Consortium (TIGMIC)"/>
            <person name="Jia N."/>
            <person name="Wang J."/>
            <person name="Shi W."/>
            <person name="Du L."/>
            <person name="Sun Y."/>
            <person name="Zhan W."/>
            <person name="Jiang J.F."/>
            <person name="Wang Q."/>
            <person name="Zhang B."/>
            <person name="Ji P."/>
            <person name="Bell-Sakyi L."/>
            <person name="Cui X.M."/>
            <person name="Yuan T.T."/>
            <person name="Jiang B.G."/>
            <person name="Yang W.F."/>
            <person name="Lam T.T."/>
            <person name="Chang Q.C."/>
            <person name="Ding S.J."/>
            <person name="Wang X.J."/>
            <person name="Zhu J.G."/>
            <person name="Ruan X.D."/>
            <person name="Zhao L."/>
            <person name="Wei J.T."/>
            <person name="Ye R.Z."/>
            <person name="Que T.C."/>
            <person name="Du C.H."/>
            <person name="Zhou Y.H."/>
            <person name="Cheng J.X."/>
            <person name="Dai P.F."/>
            <person name="Guo W.B."/>
            <person name="Han X.H."/>
            <person name="Huang E.J."/>
            <person name="Li L.F."/>
            <person name="Wei W."/>
            <person name="Gao Y.C."/>
            <person name="Liu J.Z."/>
            <person name="Shao H.Z."/>
            <person name="Wang X."/>
            <person name="Wang C.C."/>
            <person name="Yang T.C."/>
            <person name="Huo Q.B."/>
            <person name="Li W."/>
            <person name="Chen H.Y."/>
            <person name="Chen S.E."/>
            <person name="Zhou L.G."/>
            <person name="Ni X.B."/>
            <person name="Tian J.H."/>
            <person name="Sheng Y."/>
            <person name="Liu T."/>
            <person name="Pan Y.S."/>
            <person name="Xia L.Y."/>
            <person name="Li J."/>
            <person name="Zhao F."/>
            <person name="Cao W.C."/>
        </authorList>
    </citation>
    <scope>NUCLEOTIDE SEQUENCE</scope>
    <source>
        <strain evidence="1">Rmic-2018</strain>
    </source>
</reference>
<dbReference type="Gene3D" id="3.80.10.10">
    <property type="entry name" value="Ribonuclease Inhibitor"/>
    <property type="match status" value="3"/>
</dbReference>
<dbReference type="InterPro" id="IPR032675">
    <property type="entry name" value="LRR_dom_sf"/>
</dbReference>
<keyword evidence="2" id="KW-1185">Reference proteome</keyword>
<evidence type="ECO:0000313" key="2">
    <source>
        <dbReference type="Proteomes" id="UP000821866"/>
    </source>
</evidence>
<dbReference type="Proteomes" id="UP000821866">
    <property type="component" value="Chromosome 10"/>
</dbReference>
<sequence length="1039" mass="117436">MCDVIPYHSLRRLYVEVGGPRNFELLRQLLVFCPNLTELHVHFVQGTFVNALAQCKCLHDQLEQLETFTFTSEVPPYVPFRHAPDESPTFTNCAAVCANVRHDRVHDWWSCVELKQLVLGRDRPLILPSQLAAFVSSDSMPGKSEWEVSQRHSWARVRELCLLLLPGQPASVYPRALGSNRDYLQSMFLALDSITELNVSSFHFHLGVDLTGLFQGTPLGSRLLALSLPPCWFPRQSSVRTLLSSCPKLRDLDVRFVSRGSWTCASCHGLLNMRVSVQEPPSAATSSCTSVTRLALCDVPYPVLLSYFRYCGAVTTLRLAEWRCAEGLHFGHLFGLLEKFEAVRCLVLQRGDLPIDDQSLQDCLSRMPRLQHLCLLTWMKVLDSVASQSAHHFFAGSTQLKCVHMHHTNRSDGSERRLTWLKRGQDEVLLQEGPCFACCSTATFIGLVKPSSTSTAYSSKRHRLERTMAVSTNYATVRLRMDEDVSVLVKQINALNPRVISELVLSDCVICEPGELCAQISRCERLRRLSCVGCVLQPGKLLKLMLEELRYLQRLELSLVQDFDWAIDSEINSMRALALQRWDLIRYDSLRRLYVEVGGDRNFDLLWELLVFCPNLTELHIHFVRGCSANALEQCSRLHDQLEKLEVFTLTSERPAYVPSLYGPAQWSTFLNCAAVCGNVRHDKPHQWWSCVELGRIARGPDQPLVLPSQLVVFVSGDEVPGKSEWEASQRHNWTRVRELCLLLLPGPTGSVYPTALGGSCDYLEAMFLALDSITELNVSSFHFHHGVDLMGLFQDTPLGSRLLALSVPPCWFPRQASVRTLLLSCPKLRDLDVRFVTRGPLRCASCVRLANTLSLQEPSKVTTYSSTSNNVTRITLHGVPYAVLLSYFRYCGAATTLRLALWRWERPQYDRLFVLLGKFTAVRCLLLQHGNLPIDDQHFLASLSRMTNLQHLCLLTCVTAWDTVASQCAHDFITRSTRLKCVHMHYTNRHDGLERRLTWLNRGHGEVLLRAGSCFSCCSTATFIGLVKPVNRDCEADL</sequence>
<organism evidence="1 2">
    <name type="scientific">Rhipicephalus microplus</name>
    <name type="common">Cattle tick</name>
    <name type="synonym">Boophilus microplus</name>
    <dbReference type="NCBI Taxonomy" id="6941"/>
    <lineage>
        <taxon>Eukaryota</taxon>
        <taxon>Metazoa</taxon>
        <taxon>Ecdysozoa</taxon>
        <taxon>Arthropoda</taxon>
        <taxon>Chelicerata</taxon>
        <taxon>Arachnida</taxon>
        <taxon>Acari</taxon>
        <taxon>Parasitiformes</taxon>
        <taxon>Ixodida</taxon>
        <taxon>Ixodoidea</taxon>
        <taxon>Ixodidae</taxon>
        <taxon>Rhipicephalinae</taxon>
        <taxon>Rhipicephalus</taxon>
        <taxon>Boophilus</taxon>
    </lineage>
</organism>
<gene>
    <name evidence="1" type="ORF">HPB51_006152</name>
</gene>
<dbReference type="EMBL" id="JABSTU010000002">
    <property type="protein sequence ID" value="KAH8036883.1"/>
    <property type="molecule type" value="Genomic_DNA"/>
</dbReference>
<dbReference type="InterPro" id="IPR013101">
    <property type="entry name" value="LRR_PRU1-like"/>
</dbReference>
<dbReference type="VEuPathDB" id="VectorBase:LOC119179799"/>
<reference evidence="1" key="2">
    <citation type="submission" date="2021-09" db="EMBL/GenBank/DDBJ databases">
        <authorList>
            <person name="Jia N."/>
            <person name="Wang J."/>
            <person name="Shi W."/>
            <person name="Du L."/>
            <person name="Sun Y."/>
            <person name="Zhan W."/>
            <person name="Jiang J."/>
            <person name="Wang Q."/>
            <person name="Zhang B."/>
            <person name="Ji P."/>
            <person name="Sakyi L.B."/>
            <person name="Cui X."/>
            <person name="Yuan T."/>
            <person name="Jiang B."/>
            <person name="Yang W."/>
            <person name="Lam T.T.-Y."/>
            <person name="Chang Q."/>
            <person name="Ding S."/>
            <person name="Wang X."/>
            <person name="Zhu J."/>
            <person name="Ruan X."/>
            <person name="Zhao L."/>
            <person name="Wei J."/>
            <person name="Que T."/>
            <person name="Du C."/>
            <person name="Cheng J."/>
            <person name="Dai P."/>
            <person name="Han X."/>
            <person name="Huang E."/>
            <person name="Gao Y."/>
            <person name="Liu J."/>
            <person name="Shao H."/>
            <person name="Ye R."/>
            <person name="Li L."/>
            <person name="Wei W."/>
            <person name="Wang X."/>
            <person name="Wang C."/>
            <person name="Huo Q."/>
            <person name="Li W."/>
            <person name="Guo W."/>
            <person name="Chen H."/>
            <person name="Chen S."/>
            <person name="Zhou L."/>
            <person name="Zhou L."/>
            <person name="Ni X."/>
            <person name="Tian J."/>
            <person name="Zhou Y."/>
            <person name="Sheng Y."/>
            <person name="Liu T."/>
            <person name="Pan Y."/>
            <person name="Xia L."/>
            <person name="Li J."/>
            <person name="Zhao F."/>
            <person name="Cao W."/>
        </authorList>
    </citation>
    <scope>NUCLEOTIDE SEQUENCE</scope>
    <source>
        <strain evidence="1">Rmic-2018</strain>
        <tissue evidence="1">Larvae</tissue>
    </source>
</reference>
<accession>A0A9J6EQT3</accession>
<comment type="caution">
    <text evidence="1">The sequence shown here is derived from an EMBL/GenBank/DDBJ whole genome shotgun (WGS) entry which is preliminary data.</text>
</comment>